<dbReference type="EMBL" id="LR215729">
    <property type="protein sequence ID" value="CAE6923040.1"/>
    <property type="molecule type" value="Genomic_DNA"/>
</dbReference>
<dbReference type="AlphaFoldDB" id="A0A8S2BE00"/>
<name>A0A8S2BE00_9PSED</name>
<dbReference type="KEGG" id="pmao:PMYSY11_2579"/>
<dbReference type="Proteomes" id="UP000325451">
    <property type="component" value="Chromosome"/>
</dbReference>
<evidence type="ECO:0000313" key="3">
    <source>
        <dbReference type="Proteomes" id="UP000325451"/>
    </source>
</evidence>
<evidence type="ECO:0000313" key="2">
    <source>
        <dbReference type="EMBL" id="CAE6923040.1"/>
    </source>
</evidence>
<sequence length="69" mass="7544">MCLLARQQHLGPRLRGQGNQHPARAVFPTPRLRAKGGTISSHLHPTQGGPLRAVAAVLMARQYLRKPAM</sequence>
<accession>A0A8S2BE00</accession>
<reference evidence="2" key="1">
    <citation type="submission" date="2021-02" db="EMBL/GenBank/DDBJ databases">
        <authorList>
            <consortium name="Genoscope - CEA"/>
            <person name="William W."/>
        </authorList>
    </citation>
    <scope>NUCLEOTIDE SEQUENCE</scope>
    <source>
        <strain evidence="2">YSy11</strain>
    </source>
</reference>
<gene>
    <name evidence="2" type="ORF">PMYSY11_2579</name>
</gene>
<evidence type="ECO:0000256" key="1">
    <source>
        <dbReference type="SAM" id="MobiDB-lite"/>
    </source>
</evidence>
<proteinExistence type="predicted"/>
<protein>
    <submittedName>
        <fullName evidence="2">Uncharacterized protein</fullName>
    </submittedName>
</protein>
<organism evidence="2 3">
    <name type="scientific">Pseudomonas marincola</name>
    <dbReference type="NCBI Taxonomy" id="437900"/>
    <lineage>
        <taxon>Bacteria</taxon>
        <taxon>Pseudomonadati</taxon>
        <taxon>Pseudomonadota</taxon>
        <taxon>Gammaproteobacteria</taxon>
        <taxon>Pseudomonadales</taxon>
        <taxon>Pseudomonadaceae</taxon>
        <taxon>Pseudomonas</taxon>
    </lineage>
</organism>
<feature type="region of interest" description="Disordered" evidence="1">
    <location>
        <begin position="1"/>
        <end position="25"/>
    </location>
</feature>
<keyword evidence="3" id="KW-1185">Reference proteome</keyword>